<evidence type="ECO:0000313" key="1">
    <source>
        <dbReference type="EMBL" id="KIK50453.1"/>
    </source>
</evidence>
<accession>A0A0D0C6W7</accession>
<keyword evidence="2" id="KW-1185">Reference proteome</keyword>
<name>A0A0D0C6W7_9AGAR</name>
<organism evidence="1 2">
    <name type="scientific">Collybiopsis luxurians FD-317 M1</name>
    <dbReference type="NCBI Taxonomy" id="944289"/>
    <lineage>
        <taxon>Eukaryota</taxon>
        <taxon>Fungi</taxon>
        <taxon>Dikarya</taxon>
        <taxon>Basidiomycota</taxon>
        <taxon>Agaricomycotina</taxon>
        <taxon>Agaricomycetes</taxon>
        <taxon>Agaricomycetidae</taxon>
        <taxon>Agaricales</taxon>
        <taxon>Marasmiineae</taxon>
        <taxon>Omphalotaceae</taxon>
        <taxon>Collybiopsis</taxon>
        <taxon>Collybiopsis luxurians</taxon>
    </lineage>
</organism>
<reference evidence="1 2" key="1">
    <citation type="submission" date="2014-04" db="EMBL/GenBank/DDBJ databases">
        <title>Evolutionary Origins and Diversification of the Mycorrhizal Mutualists.</title>
        <authorList>
            <consortium name="DOE Joint Genome Institute"/>
            <consortium name="Mycorrhizal Genomics Consortium"/>
            <person name="Kohler A."/>
            <person name="Kuo A."/>
            <person name="Nagy L.G."/>
            <person name="Floudas D."/>
            <person name="Copeland A."/>
            <person name="Barry K.W."/>
            <person name="Cichocki N."/>
            <person name="Veneault-Fourrey C."/>
            <person name="LaButti K."/>
            <person name="Lindquist E.A."/>
            <person name="Lipzen A."/>
            <person name="Lundell T."/>
            <person name="Morin E."/>
            <person name="Murat C."/>
            <person name="Riley R."/>
            <person name="Ohm R."/>
            <person name="Sun H."/>
            <person name="Tunlid A."/>
            <person name="Henrissat B."/>
            <person name="Grigoriev I.V."/>
            <person name="Hibbett D.S."/>
            <person name="Martin F."/>
        </authorList>
    </citation>
    <scope>NUCLEOTIDE SEQUENCE [LARGE SCALE GENOMIC DNA]</scope>
    <source>
        <strain evidence="1 2">FD-317 M1</strain>
    </source>
</reference>
<dbReference type="AlphaFoldDB" id="A0A0D0C6W7"/>
<dbReference type="SUPFAM" id="SSF52047">
    <property type="entry name" value="RNI-like"/>
    <property type="match status" value="1"/>
</dbReference>
<proteinExistence type="predicted"/>
<protein>
    <recommendedName>
        <fullName evidence="3">F-box domain-containing protein</fullName>
    </recommendedName>
</protein>
<dbReference type="Proteomes" id="UP000053593">
    <property type="component" value="Unassembled WGS sequence"/>
</dbReference>
<sequence length="258" mass="28808">MEDGKERRFSNEIFVLIMENLAEDVVSLRNTSIVCRDLASLSQSFIFRTIDLVLPSSKGDRFLSLLRDPQTVSLGKLVQKLTLYAPSDAQDIATTSFILQNLTSLVSFRMICPHYVELYWTVIGAHLGAKLQELQLSRVMLRTRQASELFQNMLYSLKSLKYLALTGVEILDTEWTLFLPSSLEILALAYISEATFNIIGHGMKASPNPPALQTFFIDDKTCVGAAGNCEAFWKALNSDTQIILDVGFCAVYDGLGKF</sequence>
<evidence type="ECO:0008006" key="3">
    <source>
        <dbReference type="Google" id="ProtNLM"/>
    </source>
</evidence>
<dbReference type="EMBL" id="KN834901">
    <property type="protein sequence ID" value="KIK50453.1"/>
    <property type="molecule type" value="Genomic_DNA"/>
</dbReference>
<evidence type="ECO:0000313" key="2">
    <source>
        <dbReference type="Proteomes" id="UP000053593"/>
    </source>
</evidence>
<dbReference type="OrthoDB" id="2745898at2759"/>
<gene>
    <name evidence="1" type="ORF">GYMLUDRAFT_460038</name>
</gene>
<dbReference type="HOGENOM" id="CLU_1077905_0_0_1"/>